<evidence type="ECO:0000313" key="12">
    <source>
        <dbReference type="Ensembl" id="ENSSSCP00070046070.1"/>
    </source>
</evidence>
<accession>A0A4X1VWQ8</accession>
<dbReference type="Proteomes" id="UP000694727">
    <property type="component" value="Unplaced"/>
</dbReference>
<keyword evidence="3 10" id="KW-1133">Transmembrane helix</keyword>
<feature type="transmembrane region" description="Helical" evidence="10">
    <location>
        <begin position="89"/>
        <end position="114"/>
    </location>
</feature>
<gene>
    <name evidence="12" type="primary">LOC100738720</name>
</gene>
<dbReference type="Ensembl" id="ENSSSCT00030079796.1">
    <property type="protein sequence ID" value="ENSSSCP00030036535.1"/>
    <property type="gene ID" value="ENSSSCG00030057167.1"/>
</dbReference>
<evidence type="ECO:0000256" key="4">
    <source>
        <dbReference type="ARBA" id="ARBA00023136"/>
    </source>
</evidence>
<dbReference type="Pfam" id="PF01284">
    <property type="entry name" value="MARVEL"/>
    <property type="match status" value="1"/>
</dbReference>
<feature type="region of interest" description="Disordered" evidence="9">
    <location>
        <begin position="1"/>
        <end position="30"/>
    </location>
</feature>
<dbReference type="InterPro" id="IPR013295">
    <property type="entry name" value="MAL"/>
</dbReference>
<sequence length="226" mass="24669">MALGRSPGARPTFSDGCSPVAAARAPPSSSQARLLLIRARWLPDHWAPPSKRAVSAEPEPRASRCEADAQPASMAPSAVSGGSSLPSGFAVFITFPDLLFIFEFIFGGLVWILVASSHVPIPLVQGWVMFVSVFCFIATTALLFLYVIGAHGSRTFWINLDAAYHCIASLFYFGASVLEALVTIRMQDGYTYKQYHENISAVVFSYVVTLLYVIHAVFSLIRWKSS</sequence>
<evidence type="ECO:0000256" key="9">
    <source>
        <dbReference type="SAM" id="MobiDB-lite"/>
    </source>
</evidence>
<dbReference type="Proteomes" id="UP000314985">
    <property type="component" value="Chromosome 3"/>
</dbReference>
<proteinExistence type="inferred from homology"/>
<evidence type="ECO:0000256" key="7">
    <source>
        <dbReference type="ARBA" id="ARBA00039981"/>
    </source>
</evidence>
<dbReference type="PROSITE" id="PS51225">
    <property type="entry name" value="MARVEL"/>
    <property type="match status" value="1"/>
</dbReference>
<evidence type="ECO:0000313" key="13">
    <source>
        <dbReference type="Proteomes" id="UP000314985"/>
    </source>
</evidence>
<name>A0A4X1VWQ8_PIG</name>
<organism evidence="12 13">
    <name type="scientific">Sus scrofa</name>
    <name type="common">Pig</name>
    <dbReference type="NCBI Taxonomy" id="9823"/>
    <lineage>
        <taxon>Eukaryota</taxon>
        <taxon>Metazoa</taxon>
        <taxon>Chordata</taxon>
        <taxon>Craniata</taxon>
        <taxon>Vertebrata</taxon>
        <taxon>Euteleostomi</taxon>
        <taxon>Mammalia</taxon>
        <taxon>Eutheria</taxon>
        <taxon>Laurasiatheria</taxon>
        <taxon>Artiodactyla</taxon>
        <taxon>Suina</taxon>
        <taxon>Suidae</taxon>
        <taxon>Sus</taxon>
    </lineage>
</organism>
<dbReference type="InterPro" id="IPR008253">
    <property type="entry name" value="Marvel"/>
</dbReference>
<dbReference type="Proteomes" id="UP000694570">
    <property type="component" value="Unplaced"/>
</dbReference>
<dbReference type="PANTHER" id="PTHR22776">
    <property type="entry name" value="MARVEL-CONTAINING POTENTIAL LIPID RAFT-ASSOCIATED PROTEIN"/>
    <property type="match status" value="1"/>
</dbReference>
<evidence type="ECO:0000259" key="11">
    <source>
        <dbReference type="PROSITE" id="PS51225"/>
    </source>
</evidence>
<evidence type="ECO:0000256" key="5">
    <source>
        <dbReference type="ARBA" id="ARBA00023288"/>
    </source>
</evidence>
<feature type="transmembrane region" description="Helical" evidence="10">
    <location>
        <begin position="162"/>
        <end position="182"/>
    </location>
</feature>
<dbReference type="AlphaFoldDB" id="A0A4X1VWQ8"/>
<evidence type="ECO:0000256" key="2">
    <source>
        <dbReference type="ARBA" id="ARBA00022692"/>
    </source>
</evidence>
<dbReference type="Proteomes" id="UP000694724">
    <property type="component" value="Unplaced"/>
</dbReference>
<feature type="domain" description="MARVEL" evidence="11">
    <location>
        <begin position="91"/>
        <end position="224"/>
    </location>
</feature>
<dbReference type="Ensembl" id="ENSSSCT00070054329.1">
    <property type="protein sequence ID" value="ENSSSCP00070046070.1"/>
    <property type="gene ID" value="ENSSSCG00070027071.1"/>
</dbReference>
<keyword evidence="2 8" id="KW-0812">Transmembrane</keyword>
<evidence type="ECO:0000256" key="3">
    <source>
        <dbReference type="ARBA" id="ARBA00022989"/>
    </source>
</evidence>
<evidence type="ECO:0000256" key="6">
    <source>
        <dbReference type="ARBA" id="ARBA00034721"/>
    </source>
</evidence>
<dbReference type="PANTHER" id="PTHR22776:SF12">
    <property type="entry name" value="MYELIN AND LYMPHOCYTE PROTEIN"/>
    <property type="match status" value="1"/>
</dbReference>
<evidence type="ECO:0000256" key="10">
    <source>
        <dbReference type="SAM" id="Phobius"/>
    </source>
</evidence>
<reference evidence="12" key="2">
    <citation type="submission" date="2025-05" db="UniProtKB">
        <authorList>
            <consortium name="Ensembl"/>
        </authorList>
    </citation>
    <scope>IDENTIFICATION</scope>
</reference>
<comment type="similarity">
    <text evidence="6">Belongs to the MAL family.</text>
</comment>
<dbReference type="InterPro" id="IPR050578">
    <property type="entry name" value="MARVEL-CKLF_proteins"/>
</dbReference>
<keyword evidence="4 8" id="KW-0472">Membrane</keyword>
<dbReference type="GO" id="GO:0016020">
    <property type="term" value="C:membrane"/>
    <property type="evidence" value="ECO:0007669"/>
    <property type="project" value="UniProtKB-SubCell"/>
</dbReference>
<protein>
    <recommendedName>
        <fullName evidence="7">Myelin and lymphocyte protein</fullName>
    </recommendedName>
</protein>
<keyword evidence="5" id="KW-0449">Lipoprotein</keyword>
<evidence type="ECO:0000256" key="1">
    <source>
        <dbReference type="ARBA" id="ARBA00004141"/>
    </source>
</evidence>
<feature type="compositionally biased region" description="Low complexity" evidence="9">
    <location>
        <begin position="18"/>
        <end position="30"/>
    </location>
</feature>
<comment type="subcellular location">
    <subcellularLocation>
        <location evidence="1">Membrane</location>
        <topology evidence="1">Multi-pass membrane protein</topology>
    </subcellularLocation>
</comment>
<evidence type="ECO:0000256" key="8">
    <source>
        <dbReference type="PROSITE-ProRule" id="PRU00581"/>
    </source>
</evidence>
<dbReference type="Ensembl" id="ENSSSCT00055034446.1">
    <property type="protein sequence ID" value="ENSSSCP00055027366.1"/>
    <property type="gene ID" value="ENSSSCG00055017586.1"/>
</dbReference>
<feature type="transmembrane region" description="Helical" evidence="10">
    <location>
        <begin position="203"/>
        <end position="223"/>
    </location>
</feature>
<dbReference type="PRINTS" id="PR01884">
    <property type="entry name" value="MALPROTEIN"/>
</dbReference>
<reference evidence="12 13" key="1">
    <citation type="submission" date="2017-08" db="EMBL/GenBank/DDBJ databases">
        <title>USMARCv1.0.</title>
        <authorList>
            <person name="Hannum G.I."/>
            <person name="Koren S."/>
            <person name="Schroeder S.G."/>
            <person name="Chin S.C."/>
            <person name="Nonneman D.J."/>
            <person name="Becker S.A."/>
            <person name="Rosen B.D."/>
            <person name="Bickhart D.M."/>
            <person name="Putnam N.H."/>
            <person name="Green R.E."/>
            <person name="Tuggle C.K."/>
            <person name="Liu H."/>
            <person name="Rohrer G.A."/>
            <person name="Warr A."/>
            <person name="Hall R."/>
            <person name="Kim K."/>
            <person name="Hume D.A."/>
            <person name="Talbot R."/>
            <person name="Chow W."/>
            <person name="Howe K."/>
            <person name="Schwartz A.S."/>
            <person name="Watson M."/>
            <person name="Archibald A.L."/>
            <person name="Phillippy A.M."/>
            <person name="Smith T.P.L."/>
        </authorList>
    </citation>
    <scope>NUCLEOTIDE SEQUENCE [LARGE SCALE GENOMIC DNA]</scope>
</reference>
<feature type="transmembrane region" description="Helical" evidence="10">
    <location>
        <begin position="126"/>
        <end position="150"/>
    </location>
</feature>
<dbReference type="Ensembl" id="ENSSSCT00025085291.1">
    <property type="protein sequence ID" value="ENSSSCP00025037062.1"/>
    <property type="gene ID" value="ENSSSCG00025062156.1"/>
</dbReference>